<dbReference type="KEGG" id="sper:EW093_07065"/>
<gene>
    <name evidence="3" type="ORF">EW093_07065</name>
</gene>
<dbReference type="AlphaFoldDB" id="A0A5C1QAU1"/>
<protein>
    <submittedName>
        <fullName evidence="3">DUF2264 domain-containing protein</fullName>
    </submittedName>
</protein>
<evidence type="ECO:0000313" key="3">
    <source>
        <dbReference type="EMBL" id="QEN04468.1"/>
    </source>
</evidence>
<name>A0A5C1QAU1_9SPIO</name>
<reference evidence="3 4" key="1">
    <citation type="submission" date="2019-02" db="EMBL/GenBank/DDBJ databases">
        <authorList>
            <person name="Fomenkov A."/>
            <person name="Dubinina G."/>
            <person name="Grabovich M."/>
            <person name="Vincze T."/>
            <person name="Roberts R.J."/>
        </authorList>
    </citation>
    <scope>NUCLEOTIDE SEQUENCE [LARGE SCALE GENOMIC DNA]</scope>
    <source>
        <strain evidence="3 4">P</strain>
    </source>
</reference>
<organism evidence="3 4">
    <name type="scientific">Thiospirochaeta perfilievii</name>
    <dbReference type="NCBI Taxonomy" id="252967"/>
    <lineage>
        <taxon>Bacteria</taxon>
        <taxon>Pseudomonadati</taxon>
        <taxon>Spirochaetota</taxon>
        <taxon>Spirochaetia</taxon>
        <taxon>Spirochaetales</taxon>
        <taxon>Spirochaetaceae</taxon>
        <taxon>Thiospirochaeta</taxon>
    </lineage>
</organism>
<dbReference type="Pfam" id="PF10022">
    <property type="entry name" value="DUF2264"/>
    <property type="match status" value="1"/>
</dbReference>
<evidence type="ECO:0000259" key="2">
    <source>
        <dbReference type="Pfam" id="PF20938"/>
    </source>
</evidence>
<dbReference type="InterPro" id="IPR049349">
    <property type="entry name" value="DUF2264_N"/>
</dbReference>
<feature type="domain" description="DUF2264" evidence="1">
    <location>
        <begin position="26"/>
        <end position="349"/>
    </location>
</feature>
<dbReference type="Pfam" id="PF20938">
    <property type="entry name" value="DUF2264_C"/>
    <property type="match status" value="1"/>
</dbReference>
<proteinExistence type="predicted"/>
<dbReference type="PANTHER" id="PTHR35339">
    <property type="entry name" value="LINALOOL DEHYDRATASE_ISOMERASE DOMAIN-CONTAINING PROTEIN"/>
    <property type="match status" value="1"/>
</dbReference>
<dbReference type="InterPro" id="IPR049237">
    <property type="entry name" value="DUF2264_C"/>
</dbReference>
<dbReference type="OrthoDB" id="9813465at2"/>
<dbReference type="InterPro" id="IPR016624">
    <property type="entry name" value="UCP014753"/>
</dbReference>
<accession>A0A5C1QAU1</accession>
<keyword evidence="4" id="KW-1185">Reference proteome</keyword>
<evidence type="ECO:0000313" key="4">
    <source>
        <dbReference type="Proteomes" id="UP000323824"/>
    </source>
</evidence>
<dbReference type="PIRSF" id="PIRSF014753">
    <property type="entry name" value="UCP014753"/>
    <property type="match status" value="1"/>
</dbReference>
<dbReference type="EMBL" id="CP035807">
    <property type="protein sequence ID" value="QEN04468.1"/>
    <property type="molecule type" value="Genomic_DNA"/>
</dbReference>
<reference evidence="3 4" key="2">
    <citation type="submission" date="2019-09" db="EMBL/GenBank/DDBJ databases">
        <title>Complete Genome Sequence and Methylome Analysis of free living Spirochaetas.</title>
        <authorList>
            <person name="Leshcheva N."/>
            <person name="Mikheeva N."/>
        </authorList>
    </citation>
    <scope>NUCLEOTIDE SEQUENCE [LARGE SCALE GENOMIC DNA]</scope>
    <source>
        <strain evidence="3 4">P</strain>
    </source>
</reference>
<evidence type="ECO:0000259" key="1">
    <source>
        <dbReference type="Pfam" id="PF10022"/>
    </source>
</evidence>
<sequence>MILVDNKFYSSLDLNPLKTKKDLLEALKYFLKPVEEWEFSGSTGTCYSNEVVALEGFSRILWALGSGIKTGEFKNWIDKITGMIIDGCNEGDKSFWGFPIAFDQRIVEMPAIAFFLVETKDIIWDTLSPRNKTSIGNWLYSLNGKEIPNNNWEFFKVIVNTCLRLLGCKYNQGEIDHSLEKIDSMYIKSGWYLDSEKIDYYNGFAFHYYGLLYSKLAKNFDTKWSIIFQERANEFAKSYKHFFCQDGREIPFGRSLTYRFATVSFFSACIYADMELLPWGEIKAILLGNLRYWFKNPIFNGDGLLSIGYRYPNLFMSEQYNSPTSPYWAFKTFLLLNSKDDHPFWKAEEVILPKLKENIVMSNKNMIIYPSDGNNRVLLTSGQYNLGYEVNQQAAKYSKFAYSTISGFCVCNEGYMLEKIGCDNNLCLSEDGYYWRVKREILEAKTTKQYIYTKWSPWKDVIVKTFLIPHLNGHIRIHLIESNRPLVFVEGGFSINNETSKVKETITSSEITLESETGERSNIIQMIGKYNQRVLEPIPNLNVLWNRVKIPIIQGNLTKGVNIIGTFYSDTNSKISSRDLPKLDRNNNLLIYKNGNIINFMEEQC</sequence>
<feature type="domain" description="DUF2264" evidence="2">
    <location>
        <begin position="361"/>
        <end position="560"/>
    </location>
</feature>
<dbReference type="Proteomes" id="UP000323824">
    <property type="component" value="Chromosome"/>
</dbReference>
<dbReference type="PANTHER" id="PTHR35339:SF4">
    <property type="entry name" value="LINALOOL DEHYDRATASE_ISOMERASE DOMAIN-CONTAINING PROTEIN"/>
    <property type="match status" value="1"/>
</dbReference>